<sequence length="344" mass="36900">MSRTLLTLGTIGLLFLAGHLLTTNAPRAPMWLGVPNNPGTIVRQDFPVTVTDGYGHPIRIDRPPQRIVSLMLATDEILLELVDHKRITALTPIATTPSVSNCVAEAKGFPTVVGTSLERIISLRPDIVLAARFTEIPTVSTLKQAGITTFRFGRYETLADIRHNIKLLGVITDERERASEILHWMSDSLGVVAAAGSRAAAKPRVLLYRGGFSAGAATLFDEMLTAAGGTNVAVEAGLVGHGPISKELAIALDPEVIVMTNPYAEGDDPPIDPRSSVIDDPSWQGVTAVRHRRVHLVPAPELGCISHHIVRGALALGRVIHPTLFENVEIPAFPSQSSQQGDSE</sequence>
<evidence type="ECO:0000313" key="2">
    <source>
        <dbReference type="EMBL" id="QDU59760.1"/>
    </source>
</evidence>
<dbReference type="PROSITE" id="PS50983">
    <property type="entry name" value="FE_B12_PBP"/>
    <property type="match status" value="1"/>
</dbReference>
<dbReference type="KEGG" id="knv:Pan216_05920"/>
<protein>
    <submittedName>
        <fullName evidence="2">Corrinoid ABC transporter substrate-binding protein</fullName>
    </submittedName>
</protein>
<dbReference type="RefSeq" id="WP_419193194.1">
    <property type="nucleotide sequence ID" value="NZ_CP036279.1"/>
</dbReference>
<dbReference type="AlphaFoldDB" id="A0A518AYJ1"/>
<dbReference type="SUPFAM" id="SSF53807">
    <property type="entry name" value="Helical backbone' metal receptor"/>
    <property type="match status" value="1"/>
</dbReference>
<organism evidence="2 3">
    <name type="scientific">Kolteria novifilia</name>
    <dbReference type="NCBI Taxonomy" id="2527975"/>
    <lineage>
        <taxon>Bacteria</taxon>
        <taxon>Pseudomonadati</taxon>
        <taxon>Planctomycetota</taxon>
        <taxon>Planctomycetia</taxon>
        <taxon>Kolteriales</taxon>
        <taxon>Kolteriaceae</taxon>
        <taxon>Kolteria</taxon>
    </lineage>
</organism>
<dbReference type="Proteomes" id="UP000317093">
    <property type="component" value="Chromosome"/>
</dbReference>
<dbReference type="InterPro" id="IPR002491">
    <property type="entry name" value="ABC_transptr_periplasmic_BD"/>
</dbReference>
<gene>
    <name evidence="2" type="ORF">Pan216_05920</name>
</gene>
<keyword evidence="3" id="KW-1185">Reference proteome</keyword>
<reference evidence="2 3" key="1">
    <citation type="submission" date="2019-02" db="EMBL/GenBank/DDBJ databases">
        <title>Deep-cultivation of Planctomycetes and their phenomic and genomic characterization uncovers novel biology.</title>
        <authorList>
            <person name="Wiegand S."/>
            <person name="Jogler M."/>
            <person name="Boedeker C."/>
            <person name="Pinto D."/>
            <person name="Vollmers J."/>
            <person name="Rivas-Marin E."/>
            <person name="Kohn T."/>
            <person name="Peeters S.H."/>
            <person name="Heuer A."/>
            <person name="Rast P."/>
            <person name="Oberbeckmann S."/>
            <person name="Bunk B."/>
            <person name="Jeske O."/>
            <person name="Meyerdierks A."/>
            <person name="Storesund J.E."/>
            <person name="Kallscheuer N."/>
            <person name="Luecker S."/>
            <person name="Lage O.M."/>
            <person name="Pohl T."/>
            <person name="Merkel B.J."/>
            <person name="Hornburger P."/>
            <person name="Mueller R.-W."/>
            <person name="Bruemmer F."/>
            <person name="Labrenz M."/>
            <person name="Spormann A.M."/>
            <person name="Op den Camp H."/>
            <person name="Overmann J."/>
            <person name="Amann R."/>
            <person name="Jetten M.S.M."/>
            <person name="Mascher T."/>
            <person name="Medema M.H."/>
            <person name="Devos D.P."/>
            <person name="Kaster A.-K."/>
            <person name="Ovreas L."/>
            <person name="Rohde M."/>
            <person name="Galperin M.Y."/>
            <person name="Jogler C."/>
        </authorList>
    </citation>
    <scope>NUCLEOTIDE SEQUENCE [LARGE SCALE GENOMIC DNA]</scope>
    <source>
        <strain evidence="2 3">Pan216</strain>
    </source>
</reference>
<dbReference type="EMBL" id="CP036279">
    <property type="protein sequence ID" value="QDU59760.1"/>
    <property type="molecule type" value="Genomic_DNA"/>
</dbReference>
<evidence type="ECO:0000259" key="1">
    <source>
        <dbReference type="PROSITE" id="PS50983"/>
    </source>
</evidence>
<proteinExistence type="predicted"/>
<dbReference type="InterPro" id="IPR050902">
    <property type="entry name" value="ABC_Transporter_SBP"/>
</dbReference>
<dbReference type="PANTHER" id="PTHR30535:SF34">
    <property type="entry name" value="MOLYBDATE-BINDING PROTEIN MOLA"/>
    <property type="match status" value="1"/>
</dbReference>
<dbReference type="PANTHER" id="PTHR30535">
    <property type="entry name" value="VITAMIN B12-BINDING PROTEIN"/>
    <property type="match status" value="1"/>
</dbReference>
<dbReference type="GO" id="GO:0071281">
    <property type="term" value="P:cellular response to iron ion"/>
    <property type="evidence" value="ECO:0007669"/>
    <property type="project" value="TreeGrafter"/>
</dbReference>
<dbReference type="Gene3D" id="3.40.50.1980">
    <property type="entry name" value="Nitrogenase molybdenum iron protein domain"/>
    <property type="match status" value="2"/>
</dbReference>
<dbReference type="Pfam" id="PF01497">
    <property type="entry name" value="Peripla_BP_2"/>
    <property type="match status" value="1"/>
</dbReference>
<evidence type="ECO:0000313" key="3">
    <source>
        <dbReference type="Proteomes" id="UP000317093"/>
    </source>
</evidence>
<name>A0A518AYJ1_9BACT</name>
<accession>A0A518AYJ1</accession>
<feature type="domain" description="Fe/B12 periplasmic-binding" evidence="1">
    <location>
        <begin position="66"/>
        <end position="328"/>
    </location>
</feature>